<name>A0ABQ5NLJ6_9BACI</name>
<organism evidence="2 3">
    <name type="scientific">Lysinibacillus piscis</name>
    <dbReference type="NCBI Taxonomy" id="2518931"/>
    <lineage>
        <taxon>Bacteria</taxon>
        <taxon>Bacillati</taxon>
        <taxon>Bacillota</taxon>
        <taxon>Bacilli</taxon>
        <taxon>Bacillales</taxon>
        <taxon>Bacillaceae</taxon>
        <taxon>Lysinibacillus</taxon>
    </lineage>
</organism>
<feature type="transmembrane region" description="Helical" evidence="1">
    <location>
        <begin position="29"/>
        <end position="47"/>
    </location>
</feature>
<keyword evidence="1" id="KW-0812">Transmembrane</keyword>
<protein>
    <submittedName>
        <fullName evidence="2">Uncharacterized protein</fullName>
    </submittedName>
</protein>
<dbReference type="RefSeq" id="WP_264988960.1">
    <property type="nucleotide sequence ID" value="NZ_BRZA01000002.1"/>
</dbReference>
<dbReference type="EMBL" id="BRZA01000002">
    <property type="protein sequence ID" value="GLC89220.1"/>
    <property type="molecule type" value="Genomic_DNA"/>
</dbReference>
<comment type="caution">
    <text evidence="2">The sequence shown here is derived from an EMBL/GenBank/DDBJ whole genome shotgun (WGS) entry which is preliminary data.</text>
</comment>
<dbReference type="Proteomes" id="UP001065593">
    <property type="component" value="Unassembled WGS sequence"/>
</dbReference>
<evidence type="ECO:0000313" key="2">
    <source>
        <dbReference type="EMBL" id="GLC89220.1"/>
    </source>
</evidence>
<sequence>MRTTSLLIILFYSFPFVYFAMYQDFMNQSMLGYLLILIAAPFLAVLSIRFSHRLTFIIGNSISTLTSFYFIHQMTEKVQWGYYFTPLTVHQLFIVVSLLNVILQIITIKVAKYRKEGGS</sequence>
<proteinExistence type="predicted"/>
<gene>
    <name evidence="2" type="ORF">LYSBPC_23470</name>
</gene>
<feature type="transmembrane region" description="Helical" evidence="1">
    <location>
        <begin position="54"/>
        <end position="72"/>
    </location>
</feature>
<keyword evidence="3" id="KW-1185">Reference proteome</keyword>
<keyword evidence="1" id="KW-0472">Membrane</keyword>
<evidence type="ECO:0000313" key="3">
    <source>
        <dbReference type="Proteomes" id="UP001065593"/>
    </source>
</evidence>
<evidence type="ECO:0000256" key="1">
    <source>
        <dbReference type="SAM" id="Phobius"/>
    </source>
</evidence>
<accession>A0ABQ5NLJ6</accession>
<feature type="transmembrane region" description="Helical" evidence="1">
    <location>
        <begin position="92"/>
        <end position="111"/>
    </location>
</feature>
<keyword evidence="1" id="KW-1133">Transmembrane helix</keyword>
<reference evidence="2" key="1">
    <citation type="submission" date="2022-08" db="EMBL/GenBank/DDBJ databases">
        <title>Draft genome sequence of Lysinibacillus sp. strain KH24.</title>
        <authorList>
            <person name="Kanbe H."/>
            <person name="Itoh H."/>
        </authorList>
    </citation>
    <scope>NUCLEOTIDE SEQUENCE</scope>
    <source>
        <strain evidence="2">KH24</strain>
    </source>
</reference>